<proteinExistence type="predicted"/>
<name>A0A2M7FXT1_9BACT</name>
<dbReference type="AlphaFoldDB" id="A0A2M7FXT1"/>
<dbReference type="Pfam" id="PF00072">
    <property type="entry name" value="Response_reg"/>
    <property type="match status" value="1"/>
</dbReference>
<dbReference type="Proteomes" id="UP000231019">
    <property type="component" value="Unassembled WGS sequence"/>
</dbReference>
<dbReference type="InterPro" id="IPR052048">
    <property type="entry name" value="ST_Response_Regulator"/>
</dbReference>
<evidence type="ECO:0000313" key="4">
    <source>
        <dbReference type="Proteomes" id="UP000231019"/>
    </source>
</evidence>
<dbReference type="SUPFAM" id="SSF52172">
    <property type="entry name" value="CheY-like"/>
    <property type="match status" value="1"/>
</dbReference>
<comment type="caution">
    <text evidence="3">The sequence shown here is derived from an EMBL/GenBank/DDBJ whole genome shotgun (WGS) entry which is preliminary data.</text>
</comment>
<dbReference type="Gene3D" id="3.40.50.2300">
    <property type="match status" value="1"/>
</dbReference>
<dbReference type="EMBL" id="PFFQ01000066">
    <property type="protein sequence ID" value="PIW13892.1"/>
    <property type="molecule type" value="Genomic_DNA"/>
</dbReference>
<dbReference type="GO" id="GO:0000160">
    <property type="term" value="P:phosphorelay signal transduction system"/>
    <property type="evidence" value="ECO:0007669"/>
    <property type="project" value="InterPro"/>
</dbReference>
<evidence type="ECO:0000259" key="2">
    <source>
        <dbReference type="PROSITE" id="PS50110"/>
    </source>
</evidence>
<feature type="modified residue" description="4-aspartylphosphate" evidence="1">
    <location>
        <position position="53"/>
    </location>
</feature>
<sequence>MAVMIVDDAVTARMMTKAFLQDLGFGEIHAAEHGVEALELIEELDALELVVVDWNMPYMTGVEFIRELRARPEFGETKVLMMTTETGMEKIIEALTAGADEYMMKPFTKDMLADKLQIMGVEAHS</sequence>
<dbReference type="PANTHER" id="PTHR43228">
    <property type="entry name" value="TWO-COMPONENT RESPONSE REGULATOR"/>
    <property type="match status" value="1"/>
</dbReference>
<evidence type="ECO:0000256" key="1">
    <source>
        <dbReference type="PROSITE-ProRule" id="PRU00169"/>
    </source>
</evidence>
<gene>
    <name evidence="3" type="ORF">COW36_24820</name>
</gene>
<feature type="domain" description="Response regulatory" evidence="2">
    <location>
        <begin position="2"/>
        <end position="120"/>
    </location>
</feature>
<protein>
    <submittedName>
        <fullName evidence="3">Response regulator</fullName>
    </submittedName>
</protein>
<dbReference type="InterPro" id="IPR011006">
    <property type="entry name" value="CheY-like_superfamily"/>
</dbReference>
<dbReference type="PANTHER" id="PTHR43228:SF1">
    <property type="entry name" value="TWO-COMPONENT RESPONSE REGULATOR ARR22"/>
    <property type="match status" value="1"/>
</dbReference>
<dbReference type="PROSITE" id="PS50110">
    <property type="entry name" value="RESPONSE_REGULATORY"/>
    <property type="match status" value="1"/>
</dbReference>
<organism evidence="3 4">
    <name type="scientific">bacterium (Candidatus Blackallbacteria) CG17_big_fil_post_rev_8_21_14_2_50_48_46</name>
    <dbReference type="NCBI Taxonomy" id="2014261"/>
    <lineage>
        <taxon>Bacteria</taxon>
        <taxon>Candidatus Blackallbacteria</taxon>
    </lineage>
</organism>
<keyword evidence="1" id="KW-0597">Phosphoprotein</keyword>
<evidence type="ECO:0000313" key="3">
    <source>
        <dbReference type="EMBL" id="PIW13892.1"/>
    </source>
</evidence>
<dbReference type="InterPro" id="IPR001789">
    <property type="entry name" value="Sig_transdc_resp-reg_receiver"/>
</dbReference>
<accession>A0A2M7FXT1</accession>
<reference evidence="3 4" key="1">
    <citation type="submission" date="2017-09" db="EMBL/GenBank/DDBJ databases">
        <title>Depth-based differentiation of microbial function through sediment-hosted aquifers and enrichment of novel symbionts in the deep terrestrial subsurface.</title>
        <authorList>
            <person name="Probst A.J."/>
            <person name="Ladd B."/>
            <person name="Jarett J.K."/>
            <person name="Geller-Mcgrath D.E."/>
            <person name="Sieber C.M."/>
            <person name="Emerson J.B."/>
            <person name="Anantharaman K."/>
            <person name="Thomas B.C."/>
            <person name="Malmstrom R."/>
            <person name="Stieglmeier M."/>
            <person name="Klingl A."/>
            <person name="Woyke T."/>
            <person name="Ryan C.M."/>
            <person name="Banfield J.F."/>
        </authorList>
    </citation>
    <scope>NUCLEOTIDE SEQUENCE [LARGE SCALE GENOMIC DNA]</scope>
    <source>
        <strain evidence="3">CG17_big_fil_post_rev_8_21_14_2_50_48_46</strain>
    </source>
</reference>
<dbReference type="SMART" id="SM00448">
    <property type="entry name" value="REC"/>
    <property type="match status" value="1"/>
</dbReference>